<gene>
    <name evidence="1" type="ORF">S01H4_43598</name>
</gene>
<evidence type="ECO:0000313" key="1">
    <source>
        <dbReference type="EMBL" id="GAH00191.1"/>
    </source>
</evidence>
<reference evidence="1" key="1">
    <citation type="journal article" date="2014" name="Front. Microbiol.">
        <title>High frequency of phylogenetically diverse reductive dehalogenase-homologous genes in deep subseafloor sedimentary metagenomes.</title>
        <authorList>
            <person name="Kawai M."/>
            <person name="Futagami T."/>
            <person name="Toyoda A."/>
            <person name="Takaki Y."/>
            <person name="Nishi S."/>
            <person name="Hori S."/>
            <person name="Arai W."/>
            <person name="Tsubouchi T."/>
            <person name="Morono Y."/>
            <person name="Uchiyama I."/>
            <person name="Ito T."/>
            <person name="Fujiyama A."/>
            <person name="Inagaki F."/>
            <person name="Takami H."/>
        </authorList>
    </citation>
    <scope>NUCLEOTIDE SEQUENCE</scope>
    <source>
        <strain evidence="1">Expedition CK06-06</strain>
    </source>
</reference>
<accession>X1BWL3</accession>
<dbReference type="InterPro" id="IPR043166">
    <property type="entry name" value="LarA-like_C"/>
</dbReference>
<dbReference type="AlphaFoldDB" id="X1BWL3"/>
<organism evidence="1">
    <name type="scientific">marine sediment metagenome</name>
    <dbReference type="NCBI Taxonomy" id="412755"/>
    <lineage>
        <taxon>unclassified sequences</taxon>
        <taxon>metagenomes</taxon>
        <taxon>ecological metagenomes</taxon>
    </lineage>
</organism>
<name>X1BWL3_9ZZZZ</name>
<dbReference type="EMBL" id="BART01024068">
    <property type="protein sequence ID" value="GAH00191.1"/>
    <property type="molecule type" value="Genomic_DNA"/>
</dbReference>
<sequence>TYGLFQNVPLVKPGGILIVCHPCPNQFHAVHSPSYIEMFEKVLPHTKDAVEIWDLYAEEYAHRPEFVHKYRYGYGFHGSHPLIIYGQGIYGLNYLSKVFLAGATDFEAARRVGLEPFASVEEAIAEAENLMGKDCSITYLDMPQSFICNVEP</sequence>
<feature type="non-terminal residue" evidence="1">
    <location>
        <position position="1"/>
    </location>
</feature>
<comment type="caution">
    <text evidence="1">The sequence shown here is derived from an EMBL/GenBank/DDBJ whole genome shotgun (WGS) entry which is preliminary data.</text>
</comment>
<proteinExistence type="predicted"/>
<dbReference type="Gene3D" id="3.90.226.30">
    <property type="match status" value="1"/>
</dbReference>
<protein>
    <submittedName>
        <fullName evidence="1">Uncharacterized protein</fullName>
    </submittedName>
</protein>